<reference evidence="1" key="1">
    <citation type="submission" date="2020-09" db="EMBL/GenBank/DDBJ databases">
        <title>New species isolated from human feces.</title>
        <authorList>
            <person name="Kitahara M."/>
            <person name="Shigeno Y."/>
            <person name="Shime M."/>
            <person name="Matsumoto Y."/>
            <person name="Nakamura S."/>
            <person name="Motooka D."/>
            <person name="Fukuoka S."/>
            <person name="Nishikawa H."/>
            <person name="Benno Y."/>
        </authorList>
    </citation>
    <scope>NUCLEOTIDE SEQUENCE</scope>
    <source>
        <strain evidence="1">MM50</strain>
    </source>
</reference>
<sequence>MRSSFVTTLAASASSHLSGENFVAPLPRMPAKWSTLSARQTEHLVYFLCIGKTLRKEPETTES</sequence>
<protein>
    <submittedName>
        <fullName evidence="1">Uncharacterized protein</fullName>
    </submittedName>
</protein>
<keyword evidence="2" id="KW-1185">Reference proteome</keyword>
<proteinExistence type="predicted"/>
<evidence type="ECO:0000313" key="2">
    <source>
        <dbReference type="Proteomes" id="UP000681035"/>
    </source>
</evidence>
<dbReference type="Proteomes" id="UP000681035">
    <property type="component" value="Chromosome"/>
</dbReference>
<accession>A0A810Q6S4</accession>
<dbReference type="EMBL" id="AP023418">
    <property type="protein sequence ID" value="BCK81977.1"/>
    <property type="molecule type" value="Genomic_DNA"/>
</dbReference>
<dbReference type="KEGG" id="vcop:MM50RIKEN_17400"/>
<name>A0A810Q6S4_9FIRM</name>
<dbReference type="AlphaFoldDB" id="A0A810Q6S4"/>
<gene>
    <name evidence="1" type="ORF">MM50RIKEN_17400</name>
</gene>
<evidence type="ECO:0000313" key="1">
    <source>
        <dbReference type="EMBL" id="BCK81977.1"/>
    </source>
</evidence>
<organism evidence="1 2">
    <name type="scientific">Vescimonas coprocola</name>
    <dbReference type="NCBI Taxonomy" id="2714355"/>
    <lineage>
        <taxon>Bacteria</taxon>
        <taxon>Bacillati</taxon>
        <taxon>Bacillota</taxon>
        <taxon>Clostridia</taxon>
        <taxon>Eubacteriales</taxon>
        <taxon>Oscillospiraceae</taxon>
        <taxon>Vescimonas</taxon>
    </lineage>
</organism>